<protein>
    <submittedName>
        <fullName evidence="3">Flp/Fap pilin component</fullName>
    </submittedName>
</protein>
<keyword evidence="2" id="KW-0812">Transmembrane</keyword>
<feature type="region of interest" description="Disordered" evidence="1">
    <location>
        <begin position="66"/>
        <end position="90"/>
    </location>
</feature>
<name>A0A1M5ZQV3_9VIBR</name>
<keyword evidence="2" id="KW-0472">Membrane</keyword>
<dbReference type="InterPro" id="IPR007047">
    <property type="entry name" value="Flp_Fap"/>
</dbReference>
<dbReference type="STRING" id="1216006.VA7868_03094"/>
<reference evidence="3 4" key="1">
    <citation type="submission" date="2016-11" db="EMBL/GenBank/DDBJ databases">
        <authorList>
            <person name="Jaros S."/>
            <person name="Januszkiewicz K."/>
            <person name="Wedrychowicz H."/>
        </authorList>
    </citation>
    <scope>NUCLEOTIDE SEQUENCE [LARGE SCALE GENOMIC DNA]</scope>
    <source>
        <strain evidence="3 4">CECT 7868</strain>
    </source>
</reference>
<evidence type="ECO:0000256" key="1">
    <source>
        <dbReference type="SAM" id="MobiDB-lite"/>
    </source>
</evidence>
<gene>
    <name evidence="3" type="ORF">VA7868_03094</name>
</gene>
<sequence length="90" mass="8949">MLAQLCLAAKRAVVRFKNDIRGVTAIEYAIIGVAVSAIVLAVFVTDTGGLKGALSDAVTTISDNISAADDSSSSSSSSSSGNNGNGNGNN</sequence>
<evidence type="ECO:0000256" key="2">
    <source>
        <dbReference type="SAM" id="Phobius"/>
    </source>
</evidence>
<feature type="transmembrane region" description="Helical" evidence="2">
    <location>
        <begin position="25"/>
        <end position="44"/>
    </location>
</feature>
<dbReference type="EMBL" id="FQXZ01000035">
    <property type="protein sequence ID" value="SHI26735.1"/>
    <property type="molecule type" value="Genomic_DNA"/>
</dbReference>
<dbReference type="Proteomes" id="UP000184608">
    <property type="component" value="Unassembled WGS sequence"/>
</dbReference>
<dbReference type="RefSeq" id="WP_073604713.1">
    <property type="nucleotide sequence ID" value="NZ_FQXZ01000035.1"/>
</dbReference>
<organism evidence="3 4">
    <name type="scientific">Vibrio aerogenes CECT 7868</name>
    <dbReference type="NCBI Taxonomy" id="1216006"/>
    <lineage>
        <taxon>Bacteria</taxon>
        <taxon>Pseudomonadati</taxon>
        <taxon>Pseudomonadota</taxon>
        <taxon>Gammaproteobacteria</taxon>
        <taxon>Vibrionales</taxon>
        <taxon>Vibrionaceae</taxon>
        <taxon>Vibrio</taxon>
    </lineage>
</organism>
<evidence type="ECO:0000313" key="3">
    <source>
        <dbReference type="EMBL" id="SHI26735.1"/>
    </source>
</evidence>
<dbReference type="OrthoDB" id="5690605at2"/>
<dbReference type="AlphaFoldDB" id="A0A1M5ZQV3"/>
<feature type="compositionally biased region" description="Low complexity" evidence="1">
    <location>
        <begin position="66"/>
        <end position="82"/>
    </location>
</feature>
<evidence type="ECO:0000313" key="4">
    <source>
        <dbReference type="Proteomes" id="UP000184608"/>
    </source>
</evidence>
<dbReference type="Pfam" id="PF04964">
    <property type="entry name" value="Flp_Fap"/>
    <property type="match status" value="1"/>
</dbReference>
<keyword evidence="2" id="KW-1133">Transmembrane helix</keyword>
<proteinExistence type="predicted"/>
<keyword evidence="4" id="KW-1185">Reference proteome</keyword>
<accession>A0A1M5ZQV3</accession>